<evidence type="ECO:0000256" key="1">
    <source>
        <dbReference type="SAM" id="MobiDB-lite"/>
    </source>
</evidence>
<feature type="region of interest" description="Disordered" evidence="1">
    <location>
        <begin position="193"/>
        <end position="253"/>
    </location>
</feature>
<evidence type="ECO:0000313" key="2">
    <source>
        <dbReference type="EMBL" id="XBS47626.1"/>
    </source>
</evidence>
<name>A0AAU7PFN8_9VIRU</name>
<sequence>MSKTSAYLTQRVKQALRTDELKIKDLGLDVLMTAYASVYEHGDAGNDQRITMKIPALATHYAQLLNQGKFVVIRDPFENRQYFVIAHHEDLIAVCYAIGPWSNIYNIKCTSEDTLRELNITTPITTDLKVIDRLFGFRPWNSEGEEEHTPPTAIVHQDSGVHWQWHSGHKPAGKEAVGPAPVEGEHMTEVSAPGHLVDLPGAPAPSDRAVELATPGENQMTRAFQSAGQGRREERRHGGRRQHDQQHGGHKGQ</sequence>
<feature type="compositionally biased region" description="Basic and acidic residues" evidence="1">
    <location>
        <begin position="230"/>
        <end position="247"/>
    </location>
</feature>
<dbReference type="EMBL" id="PP856017">
    <property type="protein sequence ID" value="XBS47626.1"/>
    <property type="molecule type" value="Genomic_DNA"/>
</dbReference>
<reference evidence="2" key="1">
    <citation type="submission" date="2024-05" db="EMBL/GenBank/DDBJ databases">
        <title>Isolation and characterization of the novel Burkholderia jumbo bacteriophage Surprise13.</title>
        <authorList>
            <person name="Supina B.S.I."/>
            <person name="Dennis J."/>
        </authorList>
    </citation>
    <scope>NUCLEOTIDE SEQUENCE</scope>
</reference>
<proteinExistence type="predicted"/>
<gene>
    <name evidence="2" type="ORF">SURPRISE13_033</name>
</gene>
<organism evidence="2">
    <name type="scientific">Burkholderia phage vB_BgluM-SURPRISE13</name>
    <dbReference type="NCBI Taxonomy" id="3159457"/>
    <lineage>
        <taxon>Viruses</taxon>
    </lineage>
</organism>
<accession>A0AAU7PFN8</accession>
<feature type="compositionally biased region" description="Polar residues" evidence="1">
    <location>
        <begin position="216"/>
        <end position="227"/>
    </location>
</feature>
<protein>
    <submittedName>
        <fullName evidence="2">Uncharacterized protein</fullName>
    </submittedName>
</protein>